<evidence type="ECO:0000313" key="2">
    <source>
        <dbReference type="Proteomes" id="UP000248961"/>
    </source>
</evidence>
<keyword evidence="2" id="KW-1185">Reference proteome</keyword>
<gene>
    <name evidence="1" type="ORF">BO97DRAFT_424962</name>
</gene>
<dbReference type="Proteomes" id="UP000248961">
    <property type="component" value="Unassembled WGS sequence"/>
</dbReference>
<organism evidence="1 2">
    <name type="scientific">Aspergillus homomorphus (strain CBS 101889)</name>
    <dbReference type="NCBI Taxonomy" id="1450537"/>
    <lineage>
        <taxon>Eukaryota</taxon>
        <taxon>Fungi</taxon>
        <taxon>Dikarya</taxon>
        <taxon>Ascomycota</taxon>
        <taxon>Pezizomycotina</taxon>
        <taxon>Eurotiomycetes</taxon>
        <taxon>Eurotiomycetidae</taxon>
        <taxon>Eurotiales</taxon>
        <taxon>Aspergillaceae</taxon>
        <taxon>Aspergillus</taxon>
        <taxon>Aspergillus subgen. Circumdati</taxon>
    </lineage>
</organism>
<sequence length="87" mass="10083">MPIIVTKGEKLYFTLLAHASSDITDHPEELAEQFERLRYDLPLNADIAADVICAVSMDKTEVFDRIYHQKQIDMFFRLVKDGNMFSD</sequence>
<reference evidence="1 2" key="1">
    <citation type="submission" date="2018-02" db="EMBL/GenBank/DDBJ databases">
        <title>The genomes of Aspergillus section Nigri reveals drivers in fungal speciation.</title>
        <authorList>
            <consortium name="DOE Joint Genome Institute"/>
            <person name="Vesth T.C."/>
            <person name="Nybo J."/>
            <person name="Theobald S."/>
            <person name="Brandl J."/>
            <person name="Frisvad J.C."/>
            <person name="Nielsen K.F."/>
            <person name="Lyhne E.K."/>
            <person name="Kogle M.E."/>
            <person name="Kuo A."/>
            <person name="Riley R."/>
            <person name="Clum A."/>
            <person name="Nolan M."/>
            <person name="Lipzen A."/>
            <person name="Salamov A."/>
            <person name="Henrissat B."/>
            <person name="Wiebenga A."/>
            <person name="De vries R.P."/>
            <person name="Grigoriev I.V."/>
            <person name="Mortensen U.H."/>
            <person name="Andersen M.R."/>
            <person name="Baker S.E."/>
        </authorList>
    </citation>
    <scope>NUCLEOTIDE SEQUENCE [LARGE SCALE GENOMIC DNA]</scope>
    <source>
        <strain evidence="1 2">CBS 101889</strain>
    </source>
</reference>
<evidence type="ECO:0000313" key="1">
    <source>
        <dbReference type="EMBL" id="RAL12037.1"/>
    </source>
</evidence>
<dbReference type="EMBL" id="KZ824285">
    <property type="protein sequence ID" value="RAL12037.1"/>
    <property type="molecule type" value="Genomic_DNA"/>
</dbReference>
<protein>
    <submittedName>
        <fullName evidence="1">Uncharacterized protein</fullName>
    </submittedName>
</protein>
<dbReference type="RefSeq" id="XP_025551191.1">
    <property type="nucleotide sequence ID" value="XM_025697019.1"/>
</dbReference>
<accession>A0A395HW63</accession>
<dbReference type="GeneID" id="37201308"/>
<proteinExistence type="predicted"/>
<name>A0A395HW63_ASPHC</name>
<dbReference type="VEuPathDB" id="FungiDB:BO97DRAFT_424962"/>
<dbReference type="AlphaFoldDB" id="A0A395HW63"/>